<comment type="caution">
    <text evidence="11">Lacks conserved residue(s) required for the propagation of feature annotation.</text>
</comment>
<name>A0A3Q0FYH2_ALLSI</name>
<evidence type="ECO:0000256" key="6">
    <source>
        <dbReference type="ARBA" id="ARBA00022786"/>
    </source>
</evidence>
<evidence type="ECO:0000313" key="15">
    <source>
        <dbReference type="RefSeq" id="XP_025051160.1"/>
    </source>
</evidence>
<evidence type="ECO:0000256" key="12">
    <source>
        <dbReference type="SAM" id="SignalP"/>
    </source>
</evidence>
<dbReference type="GO" id="GO:0005829">
    <property type="term" value="C:cytosol"/>
    <property type="evidence" value="ECO:0007669"/>
    <property type="project" value="UniProtKB-SubCell"/>
</dbReference>
<evidence type="ECO:0000256" key="10">
    <source>
        <dbReference type="ARBA" id="ARBA00077222"/>
    </source>
</evidence>
<dbReference type="GO" id="GO:0016579">
    <property type="term" value="P:protein deubiquitination"/>
    <property type="evidence" value="ECO:0007669"/>
    <property type="project" value="InterPro"/>
</dbReference>
<reference evidence="15" key="1">
    <citation type="submission" date="2025-08" db="UniProtKB">
        <authorList>
            <consortium name="RefSeq"/>
        </authorList>
    </citation>
    <scope>IDENTIFICATION</scope>
</reference>
<dbReference type="PANTHER" id="PTHR13291:SF2">
    <property type="entry name" value="JOSEPHIN-2"/>
    <property type="match status" value="1"/>
</dbReference>
<keyword evidence="14" id="KW-1185">Reference proteome</keyword>
<keyword evidence="7" id="KW-0378">Hydrolase</keyword>
<comment type="subcellular location">
    <subcellularLocation>
        <location evidence="2">Cytoplasm</location>
        <location evidence="2">Cytosol</location>
    </subcellularLocation>
</comment>
<comment type="function">
    <text evidence="8">Cleaves 'Lys-63'-linked poly-ubiquitin chains, and with lesser efficiency 'Lys-48'-linked poly-ubiquitin chains (in vitro). May act as a deubiquitinating enzyme.</text>
</comment>
<dbReference type="Gene3D" id="3.90.70.40">
    <property type="match status" value="1"/>
</dbReference>
<proteinExistence type="predicted"/>
<feature type="chain" id="PRO_5018282120" description="Josephin-2" evidence="12">
    <location>
        <begin position="20"/>
        <end position="233"/>
    </location>
</feature>
<dbReference type="STRING" id="38654.A0A3Q0FYH2"/>
<dbReference type="GeneID" id="102384982"/>
<comment type="catalytic activity">
    <reaction evidence="1">
        <text>Thiol-dependent hydrolysis of ester, thioester, amide, peptide and isopeptide bonds formed by the C-terminal Gly of ubiquitin (a 76-residue protein attached to proteins as an intracellular targeting signal).</text>
        <dbReference type="EC" id="3.4.19.12"/>
    </reaction>
</comment>
<dbReference type="PANTHER" id="PTHR13291">
    <property type="entry name" value="JOSEPHIN 1, 2"/>
    <property type="match status" value="1"/>
</dbReference>
<evidence type="ECO:0000256" key="5">
    <source>
        <dbReference type="ARBA" id="ARBA00022670"/>
    </source>
</evidence>
<protein>
    <recommendedName>
        <fullName evidence="9">Josephin-2</fullName>
        <ecNumber evidence="3">3.4.19.12</ecNumber>
    </recommendedName>
    <alternativeName>
        <fullName evidence="10">Josephin domain-containing protein 2</fullName>
    </alternativeName>
</protein>
<dbReference type="InParanoid" id="A0A3Q0FYH2"/>
<evidence type="ECO:0000256" key="3">
    <source>
        <dbReference type="ARBA" id="ARBA00012759"/>
    </source>
</evidence>
<dbReference type="EC" id="3.4.19.12" evidence="3"/>
<gene>
    <name evidence="15" type="primary">JOSD2</name>
</gene>
<dbReference type="PROSITE" id="PS50957">
    <property type="entry name" value="JOSEPHIN"/>
    <property type="match status" value="1"/>
</dbReference>
<dbReference type="RefSeq" id="XP_025051160.1">
    <property type="nucleotide sequence ID" value="XM_025195375.1"/>
</dbReference>
<evidence type="ECO:0000256" key="4">
    <source>
        <dbReference type="ARBA" id="ARBA00022490"/>
    </source>
</evidence>
<dbReference type="GO" id="GO:0006508">
    <property type="term" value="P:proteolysis"/>
    <property type="evidence" value="ECO:0007669"/>
    <property type="project" value="UniProtKB-KW"/>
</dbReference>
<dbReference type="Proteomes" id="UP000189705">
    <property type="component" value="Unplaced"/>
</dbReference>
<evidence type="ECO:0000256" key="9">
    <source>
        <dbReference type="ARBA" id="ARBA00069892"/>
    </source>
</evidence>
<dbReference type="InterPro" id="IPR040053">
    <property type="entry name" value="JOSD1/2"/>
</dbReference>
<dbReference type="AlphaFoldDB" id="A0A3Q0FYH2"/>
<dbReference type="GO" id="GO:0004843">
    <property type="term" value="F:cysteine-type deubiquitinase activity"/>
    <property type="evidence" value="ECO:0007669"/>
    <property type="project" value="UniProtKB-EC"/>
</dbReference>
<dbReference type="SMART" id="SM01246">
    <property type="entry name" value="Josephin"/>
    <property type="match status" value="1"/>
</dbReference>
<evidence type="ECO:0000256" key="2">
    <source>
        <dbReference type="ARBA" id="ARBA00004514"/>
    </source>
</evidence>
<feature type="signal peptide" evidence="12">
    <location>
        <begin position="1"/>
        <end position="19"/>
    </location>
</feature>
<dbReference type="FunFam" id="3.90.70.40:FF:000003">
    <property type="entry name" value="josephin-2 isoform X1"/>
    <property type="match status" value="1"/>
</dbReference>
<evidence type="ECO:0000313" key="14">
    <source>
        <dbReference type="Proteomes" id="UP000189705"/>
    </source>
</evidence>
<evidence type="ECO:0000256" key="1">
    <source>
        <dbReference type="ARBA" id="ARBA00000707"/>
    </source>
</evidence>
<evidence type="ECO:0000256" key="7">
    <source>
        <dbReference type="ARBA" id="ARBA00022801"/>
    </source>
</evidence>
<dbReference type="InterPro" id="IPR006155">
    <property type="entry name" value="Josephin"/>
</dbReference>
<dbReference type="CTD" id="126119"/>
<sequence>MHTAPCFSLFCVLLPPSNASSSPAPRGADSMLLLLLSHHGSSPTPSPSLLHQPHIASCSLSGPLTPSIALPCVRVCQCPSPHPEHITETLLPSRLAPDARMNPHCSFLGTGNYDVNVIMAALHSLDFAAVWWDKRRSLEQLVLSQILGFIINVPSNVSLGFMSLPLRRKHWIAVRQVNGTYYNLDSKLKAPACIGGEGELRAFLQDVVSQSPCEVLLVVPRAVEEAGSWLSPE</sequence>
<feature type="domain" description="Josephin" evidence="13">
    <location>
        <begin position="46"/>
        <end position="233"/>
    </location>
</feature>
<keyword evidence="6" id="KW-0833">Ubl conjugation pathway</keyword>
<keyword evidence="5" id="KW-0645">Protease</keyword>
<evidence type="ECO:0000256" key="11">
    <source>
        <dbReference type="PROSITE-ProRule" id="PRU00331"/>
    </source>
</evidence>
<dbReference type="Pfam" id="PF02099">
    <property type="entry name" value="Josephin"/>
    <property type="match status" value="1"/>
</dbReference>
<keyword evidence="4" id="KW-0963">Cytoplasm</keyword>
<organism evidence="14 15">
    <name type="scientific">Alligator sinensis</name>
    <name type="common">Chinese alligator</name>
    <dbReference type="NCBI Taxonomy" id="38654"/>
    <lineage>
        <taxon>Eukaryota</taxon>
        <taxon>Metazoa</taxon>
        <taxon>Chordata</taxon>
        <taxon>Craniata</taxon>
        <taxon>Vertebrata</taxon>
        <taxon>Euteleostomi</taxon>
        <taxon>Archelosauria</taxon>
        <taxon>Archosauria</taxon>
        <taxon>Crocodylia</taxon>
        <taxon>Alligatoridae</taxon>
        <taxon>Alligatorinae</taxon>
        <taxon>Alligator</taxon>
    </lineage>
</organism>
<evidence type="ECO:0000256" key="8">
    <source>
        <dbReference type="ARBA" id="ARBA00058284"/>
    </source>
</evidence>
<evidence type="ECO:0000259" key="13">
    <source>
        <dbReference type="PROSITE" id="PS50957"/>
    </source>
</evidence>
<keyword evidence="12" id="KW-0732">Signal</keyword>
<accession>A0A3Q0FYH2</accession>